<dbReference type="RefSeq" id="WP_145711325.1">
    <property type="nucleotide sequence ID" value="NZ_BAAAFY010000001.1"/>
</dbReference>
<accession>A0A562TF01</accession>
<evidence type="ECO:0000313" key="3">
    <source>
        <dbReference type="Proteomes" id="UP000316778"/>
    </source>
</evidence>
<keyword evidence="3" id="KW-1185">Reference proteome</keyword>
<evidence type="ECO:0000313" key="2">
    <source>
        <dbReference type="EMBL" id="TWI92092.1"/>
    </source>
</evidence>
<organism evidence="2 3">
    <name type="scientific">Chitinophaga japonensis</name>
    <name type="common">Flexibacter japonensis</name>
    <dbReference type="NCBI Taxonomy" id="104662"/>
    <lineage>
        <taxon>Bacteria</taxon>
        <taxon>Pseudomonadati</taxon>
        <taxon>Bacteroidota</taxon>
        <taxon>Chitinophagia</taxon>
        <taxon>Chitinophagales</taxon>
        <taxon>Chitinophagaceae</taxon>
        <taxon>Chitinophaga</taxon>
    </lineage>
</organism>
<protein>
    <submittedName>
        <fullName evidence="2">Uncharacterized protein</fullName>
    </submittedName>
</protein>
<feature type="signal peptide" evidence="1">
    <location>
        <begin position="1"/>
        <end position="21"/>
    </location>
</feature>
<name>A0A562TF01_CHIJA</name>
<dbReference type="AlphaFoldDB" id="A0A562TF01"/>
<dbReference type="EMBL" id="VLLG01000002">
    <property type="protein sequence ID" value="TWI92092.1"/>
    <property type="molecule type" value="Genomic_DNA"/>
</dbReference>
<evidence type="ECO:0000256" key="1">
    <source>
        <dbReference type="SAM" id="SignalP"/>
    </source>
</evidence>
<dbReference type="Proteomes" id="UP000316778">
    <property type="component" value="Unassembled WGS sequence"/>
</dbReference>
<reference evidence="2 3" key="1">
    <citation type="journal article" date="2013" name="Stand. Genomic Sci.">
        <title>Genomic Encyclopedia of Type Strains, Phase I: The one thousand microbial genomes (KMG-I) project.</title>
        <authorList>
            <person name="Kyrpides N.C."/>
            <person name="Woyke T."/>
            <person name="Eisen J.A."/>
            <person name="Garrity G."/>
            <person name="Lilburn T.G."/>
            <person name="Beck B.J."/>
            <person name="Whitman W.B."/>
            <person name="Hugenholtz P."/>
            <person name="Klenk H.P."/>
        </authorList>
    </citation>
    <scope>NUCLEOTIDE SEQUENCE [LARGE SCALE GENOMIC DNA]</scope>
    <source>
        <strain evidence="2 3">DSM 13484</strain>
    </source>
</reference>
<dbReference type="OrthoDB" id="664859at2"/>
<feature type="chain" id="PRO_5022069121" evidence="1">
    <location>
        <begin position="22"/>
        <end position="371"/>
    </location>
</feature>
<gene>
    <name evidence="2" type="ORF">LX66_1474</name>
</gene>
<sequence length="371" mass="42748">MKKRMIYLLVLAAGISGPACAQDERTPTNEGQTFELPDKAVNRRFLVELDKGNKMQIELTDITDLDRVGNIDSLVKVFLRDMLPFRDSLSDELSYKRIDYVVDAADRKKVRIRQFTPYSQSYVVTQGDAAALRLEQDSIHLLGTWTAGDKKGSKHYFRISFFMNRFDELAGYADGRLQEKARIIREKESSPWVKGKEGRMYLKADQSISGKQTKGYFRAPDDFLSLNQSVSIQNYKNYFVPSFSLGATAFFSSIFTNVFIRHELGVYWEPNFFFARNSEGRLKTYRNDFLTVVYGQGPARDKDKGKEPYLRFVVSLGYLIHREGDYFEKNTFRLGAGRLSLFEGKTKLEPVLYFHDFLKGVTPGIRLIQNF</sequence>
<proteinExistence type="predicted"/>
<comment type="caution">
    <text evidence="2">The sequence shown here is derived from an EMBL/GenBank/DDBJ whole genome shotgun (WGS) entry which is preliminary data.</text>
</comment>
<keyword evidence="1" id="KW-0732">Signal</keyword>